<dbReference type="Gene3D" id="3.40.50.300">
    <property type="entry name" value="P-loop containing nucleotide triphosphate hydrolases"/>
    <property type="match status" value="1"/>
</dbReference>
<gene>
    <name evidence="1" type="ORF">MOO44_07000</name>
</gene>
<sequence length="380" mass="42261">MALSYQQLLTAVNVVISGGNVPNIVGDAGIGKSALVADLARQNNAKLFTTVVSLSEKGDLAIPVPPLTADSFVQTKQYGKLADVQFGYSHQLIEIIQFAERHPEVPIYWFLDEFNRGSQGVQSELMNLVLQRSINSLKLPEQVHIIIAENPDATMSDFADRDYHVVSGDDAIKDRTVRLVMRTDINDWLNWATTTHSIHPRIIDYLTEHPEMLSTKVSGDDLFPTPRAWERLSNNYQQLLKLSSSERQAIQLDVFAGDIGTQTAVALQTFLNQADQQVVSRDVFTSEWSDARTQFMALDQVGRVAVIKAALERNQGLEPPFVERLDQLLQLINPDGQYACGLALVTDSNKLAALYKNAQNGTAGFKALYQRLEQIGFDTL</sequence>
<protein>
    <submittedName>
        <fullName evidence="1">ATP-binding protein</fullName>
    </submittedName>
</protein>
<proteinExistence type="predicted"/>
<dbReference type="RefSeq" id="WP_260116431.1">
    <property type="nucleotide sequence ID" value="NZ_CP093361.1"/>
</dbReference>
<dbReference type="InterPro" id="IPR027417">
    <property type="entry name" value="P-loop_NTPase"/>
</dbReference>
<dbReference type="KEGG" id="lbe:MOO44_07000"/>
<keyword evidence="2" id="KW-1185">Reference proteome</keyword>
<name>A0A976RRR5_9LACO</name>
<dbReference type="Proteomes" id="UP000831181">
    <property type="component" value="Chromosome"/>
</dbReference>
<evidence type="ECO:0000313" key="1">
    <source>
        <dbReference type="EMBL" id="UQS86629.1"/>
    </source>
</evidence>
<keyword evidence="1" id="KW-0547">Nucleotide-binding</keyword>
<accession>A0A976RRR5</accession>
<dbReference type="GO" id="GO:0005524">
    <property type="term" value="F:ATP binding"/>
    <property type="evidence" value="ECO:0007669"/>
    <property type="project" value="UniProtKB-KW"/>
</dbReference>
<dbReference type="EMBL" id="CP093361">
    <property type="protein sequence ID" value="UQS86629.1"/>
    <property type="molecule type" value="Genomic_DNA"/>
</dbReference>
<keyword evidence="1" id="KW-0067">ATP-binding</keyword>
<organism evidence="1 2">
    <name type="scientific">Nicoliella spurrieriana</name>
    <dbReference type="NCBI Taxonomy" id="2925830"/>
    <lineage>
        <taxon>Bacteria</taxon>
        <taxon>Bacillati</taxon>
        <taxon>Bacillota</taxon>
        <taxon>Bacilli</taxon>
        <taxon>Lactobacillales</taxon>
        <taxon>Lactobacillaceae</taxon>
        <taxon>Nicoliella</taxon>
    </lineage>
</organism>
<dbReference type="AlphaFoldDB" id="A0A976RRR5"/>
<reference evidence="1" key="1">
    <citation type="journal article" date="2022" name="Int. J. Syst. Evol. Microbiol.">
        <title>Apilactobacillus apisilvae sp. nov., Nicolia spurrieriana gen. nov. sp. nov., Bombilactobacillus folatiphilus sp. nov. and Bombilactobacillus thymidiniphilus sp. nov., four new lactic acid bacterial isolates from stingless bees Tetragonula carbonaria and Austroplebeia australis.</title>
        <authorList>
            <person name="Oliphant S.A."/>
            <person name="Watson-Haigh N.S."/>
            <person name="Sumby K.M."/>
            <person name="Gardner J."/>
            <person name="Groom S."/>
            <person name="Jiranek V."/>
        </authorList>
    </citation>
    <scope>NUCLEOTIDE SEQUENCE</scope>
    <source>
        <strain evidence="1">SGEP1_A5</strain>
    </source>
</reference>
<evidence type="ECO:0000313" key="2">
    <source>
        <dbReference type="Proteomes" id="UP000831181"/>
    </source>
</evidence>
<dbReference type="SUPFAM" id="SSF52540">
    <property type="entry name" value="P-loop containing nucleoside triphosphate hydrolases"/>
    <property type="match status" value="1"/>
</dbReference>